<feature type="active site" evidence="9">
    <location>
        <position position="113"/>
    </location>
</feature>
<dbReference type="EMBL" id="CZBU01000004">
    <property type="protein sequence ID" value="CUQ78066.1"/>
    <property type="molecule type" value="Genomic_DNA"/>
</dbReference>
<dbReference type="GO" id="GO:0005737">
    <property type="term" value="C:cytoplasm"/>
    <property type="evidence" value="ECO:0007669"/>
    <property type="project" value="UniProtKB-SubCell"/>
</dbReference>
<keyword evidence="2 9" id="KW-0444">Lipid biosynthesis</keyword>
<dbReference type="SUPFAM" id="SSF53901">
    <property type="entry name" value="Thiolase-like"/>
    <property type="match status" value="1"/>
</dbReference>
<dbReference type="GO" id="GO:0006633">
    <property type="term" value="P:fatty acid biosynthetic process"/>
    <property type="evidence" value="ECO:0007669"/>
    <property type="project" value="UniProtKB-UniRule"/>
</dbReference>
<dbReference type="GO" id="GO:0004315">
    <property type="term" value="F:3-oxoacyl-[acyl-carrier-protein] synthase activity"/>
    <property type="evidence" value="ECO:0007669"/>
    <property type="project" value="InterPro"/>
</dbReference>
<feature type="active site" evidence="9">
    <location>
        <position position="268"/>
    </location>
</feature>
<comment type="catalytic activity">
    <reaction evidence="9">
        <text>malonyl-[ACP] + acetyl-CoA + H(+) = 3-oxobutanoyl-[ACP] + CO2 + CoA</text>
        <dbReference type="Rhea" id="RHEA:12080"/>
        <dbReference type="Rhea" id="RHEA-COMP:9623"/>
        <dbReference type="Rhea" id="RHEA-COMP:9625"/>
        <dbReference type="ChEBI" id="CHEBI:15378"/>
        <dbReference type="ChEBI" id="CHEBI:16526"/>
        <dbReference type="ChEBI" id="CHEBI:57287"/>
        <dbReference type="ChEBI" id="CHEBI:57288"/>
        <dbReference type="ChEBI" id="CHEBI:78449"/>
        <dbReference type="ChEBI" id="CHEBI:78450"/>
        <dbReference type="EC" id="2.3.1.180"/>
    </reaction>
</comment>
<evidence type="ECO:0000259" key="11">
    <source>
        <dbReference type="Pfam" id="PF08545"/>
    </source>
</evidence>
<evidence type="ECO:0000313" key="12">
    <source>
        <dbReference type="EMBL" id="CUQ78066.1"/>
    </source>
</evidence>
<dbReference type="Pfam" id="PF08545">
    <property type="entry name" value="ACP_syn_III"/>
    <property type="match status" value="1"/>
</dbReference>
<comment type="similarity">
    <text evidence="1 9">Belongs to the thiolase-like superfamily. FabH family.</text>
</comment>
<feature type="domain" description="Beta-ketoacyl-[acyl-carrier-protein] synthase III N-terminal" evidence="11">
    <location>
        <begin position="107"/>
        <end position="173"/>
    </location>
</feature>
<dbReference type="AlphaFoldDB" id="A0A174Z1M5"/>
<dbReference type="NCBIfam" id="TIGR00747">
    <property type="entry name" value="fabH"/>
    <property type="match status" value="1"/>
</dbReference>
<keyword evidence="7 9" id="KW-0511">Multifunctional enzyme</keyword>
<accession>A0A174Z1M5</accession>
<dbReference type="OrthoDB" id="9815506at2"/>
<feature type="region of interest" description="ACP-binding" evidence="9">
    <location>
        <begin position="239"/>
        <end position="243"/>
    </location>
</feature>
<dbReference type="PANTHER" id="PTHR43091">
    <property type="entry name" value="3-OXOACYL-[ACYL-CARRIER-PROTEIN] SYNTHASE"/>
    <property type="match status" value="1"/>
</dbReference>
<name>A0A174Z1M5_9FIRM</name>
<comment type="subcellular location">
    <subcellularLocation>
        <location evidence="9">Cytoplasm</location>
    </subcellularLocation>
</comment>
<dbReference type="Pfam" id="PF08541">
    <property type="entry name" value="ACP_syn_III_C"/>
    <property type="match status" value="1"/>
</dbReference>
<dbReference type="PANTHER" id="PTHR43091:SF1">
    <property type="entry name" value="BETA-KETOACYL-[ACYL-CARRIER-PROTEIN] SYNTHASE III, CHLOROPLASTIC"/>
    <property type="match status" value="1"/>
</dbReference>
<comment type="subunit">
    <text evidence="9">Homodimer.</text>
</comment>
<reference evidence="12 13" key="1">
    <citation type="submission" date="2015-09" db="EMBL/GenBank/DDBJ databases">
        <authorList>
            <consortium name="Pathogen Informatics"/>
        </authorList>
    </citation>
    <scope>NUCLEOTIDE SEQUENCE [LARGE SCALE GENOMIC DNA]</scope>
    <source>
        <strain evidence="12 13">2789STDY5834875</strain>
    </source>
</reference>
<dbReference type="InterPro" id="IPR013747">
    <property type="entry name" value="ACP_syn_III_C"/>
</dbReference>
<comment type="domain">
    <text evidence="9">The last Arg residue of the ACP-binding site is essential for the weak association between ACP/AcpP and FabH.</text>
</comment>
<evidence type="ECO:0000256" key="6">
    <source>
        <dbReference type="ARBA" id="ARBA00023160"/>
    </source>
</evidence>
<organism evidence="12 13">
    <name type="scientific">Lachnospira eligens</name>
    <dbReference type="NCBI Taxonomy" id="39485"/>
    <lineage>
        <taxon>Bacteria</taxon>
        <taxon>Bacillati</taxon>
        <taxon>Bacillota</taxon>
        <taxon>Clostridia</taxon>
        <taxon>Lachnospirales</taxon>
        <taxon>Lachnospiraceae</taxon>
        <taxon>Lachnospira</taxon>
    </lineage>
</organism>
<dbReference type="InterPro" id="IPR016039">
    <property type="entry name" value="Thiolase-like"/>
</dbReference>
<sequence>MKGIQIVSTGKALPEEIITNDDLSRIVDTNDEWITTRTGIKKRYRCTQENTTSLAVRAAYEAVEASGVDIAEIGAVIVATSTADNAFPSTAAIVQKELGLAENVLAFDLSSACTGFLHALNVGQALFNSTDYKYILLIGSEQMSKILDYTDRSTCVLFGDGAGAVLIKAADNMYRQINYTRGDTDVLVCRGIGAQDAYVKMNGNAVFRFAVDVLKQGIDEILKKSDMTLDDIDYIVCHQANERIINHVKKKYPGHEDKFYINIAEYGNTSAASIPIALDELAQSGCFDKGRKLILAGFGAGLSWSSALIET</sequence>
<evidence type="ECO:0000256" key="2">
    <source>
        <dbReference type="ARBA" id="ARBA00022516"/>
    </source>
</evidence>
<dbReference type="InterPro" id="IPR013751">
    <property type="entry name" value="ACP_syn_III_N"/>
</dbReference>
<feature type="domain" description="Beta-ketoacyl-[acyl-carrier-protein] synthase III C-terminal" evidence="10">
    <location>
        <begin position="222"/>
        <end position="310"/>
    </location>
</feature>
<keyword evidence="8 9" id="KW-0012">Acyltransferase</keyword>
<dbReference type="RefSeq" id="WP_055215864.1">
    <property type="nucleotide sequence ID" value="NZ_CZBU01000004.1"/>
</dbReference>
<evidence type="ECO:0000256" key="9">
    <source>
        <dbReference type="HAMAP-Rule" id="MF_01815"/>
    </source>
</evidence>
<evidence type="ECO:0000256" key="4">
    <source>
        <dbReference type="ARBA" id="ARBA00022832"/>
    </source>
</evidence>
<feature type="active site" evidence="9">
    <location>
        <position position="238"/>
    </location>
</feature>
<dbReference type="GO" id="GO:0033818">
    <property type="term" value="F:beta-ketoacyl-acyl-carrier-protein synthase III activity"/>
    <property type="evidence" value="ECO:0007669"/>
    <property type="project" value="UniProtKB-UniRule"/>
</dbReference>
<proteinExistence type="inferred from homology"/>
<comment type="function">
    <text evidence="9">Catalyzes the condensation reaction of fatty acid synthesis by the addition to an acyl acceptor of two carbons from malonyl-ACP. Catalyzes the first condensation reaction which initiates fatty acid synthesis and may therefore play a role in governing the total rate of fatty acid production. Possesses both acetoacetyl-ACP synthase and acetyl transacylase activities. Its substrate specificity determines the biosynthesis of branched-chain and/or straight-chain of fatty acids.</text>
</comment>
<keyword evidence="4 9" id="KW-0276">Fatty acid metabolism</keyword>
<comment type="pathway">
    <text evidence="9">Lipid metabolism; fatty acid biosynthesis.</text>
</comment>
<keyword evidence="5 9" id="KW-0443">Lipid metabolism</keyword>
<evidence type="ECO:0000256" key="5">
    <source>
        <dbReference type="ARBA" id="ARBA00023098"/>
    </source>
</evidence>
<evidence type="ECO:0000256" key="8">
    <source>
        <dbReference type="ARBA" id="ARBA00023315"/>
    </source>
</evidence>
<protein>
    <recommendedName>
        <fullName evidence="9">Beta-ketoacyl-[acyl-carrier-protein] synthase III</fullName>
        <shortName evidence="9">Beta-ketoacyl-ACP synthase III</shortName>
        <shortName evidence="9">KAS III</shortName>
        <ecNumber evidence="9">2.3.1.180</ecNumber>
    </recommendedName>
    <alternativeName>
        <fullName evidence="9">3-oxoacyl-[acyl-carrier-protein] synthase 3</fullName>
    </alternativeName>
    <alternativeName>
        <fullName evidence="9">3-oxoacyl-[acyl-carrier-protein] synthase III</fullName>
    </alternativeName>
</protein>
<dbReference type="Proteomes" id="UP000095621">
    <property type="component" value="Unassembled WGS sequence"/>
</dbReference>
<evidence type="ECO:0000313" key="13">
    <source>
        <dbReference type="Proteomes" id="UP000095621"/>
    </source>
</evidence>
<dbReference type="EC" id="2.3.1.180" evidence="9"/>
<keyword evidence="9" id="KW-0963">Cytoplasm</keyword>
<dbReference type="InterPro" id="IPR004655">
    <property type="entry name" value="FabH"/>
</dbReference>
<evidence type="ECO:0000256" key="1">
    <source>
        <dbReference type="ARBA" id="ARBA00008642"/>
    </source>
</evidence>
<keyword evidence="3 9" id="KW-0808">Transferase</keyword>
<evidence type="ECO:0000256" key="3">
    <source>
        <dbReference type="ARBA" id="ARBA00022679"/>
    </source>
</evidence>
<dbReference type="HAMAP" id="MF_01815">
    <property type="entry name" value="FabH"/>
    <property type="match status" value="1"/>
</dbReference>
<evidence type="ECO:0000256" key="7">
    <source>
        <dbReference type="ARBA" id="ARBA00023268"/>
    </source>
</evidence>
<dbReference type="NCBIfam" id="NF006829">
    <property type="entry name" value="PRK09352.1"/>
    <property type="match status" value="1"/>
</dbReference>
<keyword evidence="6 9" id="KW-0275">Fatty acid biosynthesis</keyword>
<evidence type="ECO:0000259" key="10">
    <source>
        <dbReference type="Pfam" id="PF08541"/>
    </source>
</evidence>
<gene>
    <name evidence="9 12" type="primary">fabH</name>
    <name evidence="12" type="ORF">ERS852490_01885</name>
</gene>
<dbReference type="CDD" id="cd00830">
    <property type="entry name" value="KAS_III"/>
    <property type="match status" value="1"/>
</dbReference>
<dbReference type="Gene3D" id="3.40.47.10">
    <property type="match status" value="1"/>
</dbReference>
<dbReference type="UniPathway" id="UPA00094"/>